<organism evidence="7 8">
    <name type="scientific">Strongylocentrotus purpuratus</name>
    <name type="common">Purple sea urchin</name>
    <dbReference type="NCBI Taxonomy" id="7668"/>
    <lineage>
        <taxon>Eukaryota</taxon>
        <taxon>Metazoa</taxon>
        <taxon>Echinodermata</taxon>
        <taxon>Eleutherozoa</taxon>
        <taxon>Echinozoa</taxon>
        <taxon>Echinoidea</taxon>
        <taxon>Euechinoidea</taxon>
        <taxon>Echinacea</taxon>
        <taxon>Camarodonta</taxon>
        <taxon>Echinidea</taxon>
        <taxon>Strongylocentrotidae</taxon>
        <taxon>Strongylocentrotus</taxon>
    </lineage>
</organism>
<dbReference type="OMA" id="MQWREYV"/>
<dbReference type="Gene3D" id="3.30.470.160">
    <property type="entry name" value="Inositol polyphosphate kinase"/>
    <property type="match status" value="1"/>
</dbReference>
<keyword evidence="8" id="KW-1185">Reference proteome</keyword>
<dbReference type="EC" id="2.7.-.-" evidence="6"/>
<dbReference type="GO" id="GO:0046854">
    <property type="term" value="P:phosphatidylinositol phosphate biosynthetic process"/>
    <property type="evidence" value="ECO:0000318"/>
    <property type="project" value="GO_Central"/>
</dbReference>
<evidence type="ECO:0000256" key="1">
    <source>
        <dbReference type="ARBA" id="ARBA00007374"/>
    </source>
</evidence>
<dbReference type="KEGG" id="spu:590949"/>
<dbReference type="AlphaFoldDB" id="A0A7M7HC35"/>
<evidence type="ECO:0000256" key="5">
    <source>
        <dbReference type="ARBA" id="ARBA00022840"/>
    </source>
</evidence>
<dbReference type="PANTHER" id="PTHR12400:SF26">
    <property type="entry name" value="KINASE"/>
    <property type="match status" value="1"/>
</dbReference>
<dbReference type="GO" id="GO:0005524">
    <property type="term" value="F:ATP binding"/>
    <property type="evidence" value="ECO:0007669"/>
    <property type="project" value="UniProtKB-KW"/>
</dbReference>
<dbReference type="PANTHER" id="PTHR12400">
    <property type="entry name" value="INOSITOL POLYPHOSPHATE KINASE"/>
    <property type="match status" value="1"/>
</dbReference>
<reference evidence="7" key="2">
    <citation type="submission" date="2021-01" db="UniProtKB">
        <authorList>
            <consortium name="EnsemblMetazoa"/>
        </authorList>
    </citation>
    <scope>IDENTIFICATION</scope>
</reference>
<evidence type="ECO:0000256" key="3">
    <source>
        <dbReference type="ARBA" id="ARBA00022741"/>
    </source>
</evidence>
<dbReference type="FunCoup" id="A0A7M7HC35">
    <property type="interactions" value="468"/>
</dbReference>
<dbReference type="EnsemblMetazoa" id="XM_011663624">
    <property type="protein sequence ID" value="XP_011661926"/>
    <property type="gene ID" value="LOC590949"/>
</dbReference>
<keyword evidence="2 6" id="KW-0808">Transferase</keyword>
<dbReference type="InParanoid" id="A0A7M7HC35"/>
<dbReference type="SUPFAM" id="SSF56104">
    <property type="entry name" value="SAICAR synthase-like"/>
    <property type="match status" value="1"/>
</dbReference>
<comment type="similarity">
    <text evidence="1 6">Belongs to the inositol phosphokinase (IPK) family.</text>
</comment>
<dbReference type="InterPro" id="IPR005522">
    <property type="entry name" value="IPK"/>
</dbReference>
<evidence type="ECO:0000313" key="8">
    <source>
        <dbReference type="Proteomes" id="UP000007110"/>
    </source>
</evidence>
<dbReference type="Pfam" id="PF03770">
    <property type="entry name" value="IPK"/>
    <property type="match status" value="1"/>
</dbReference>
<dbReference type="FunFam" id="3.30.470.160:FF:000001">
    <property type="entry name" value="Kinase"/>
    <property type="match status" value="1"/>
</dbReference>
<accession>A0A7M7HC35</accession>
<sequence length="351" mass="40256">MPSRTFSGPVDTVPPSSTSFVSSVATMKTLSFSSEVYVEIFVGCVVFILASSWRKIRNMVHWSPFVQSFKKKYPWVQLAGHQGNFKAGEYGTILKKYCPKEQTALSSLMSDVLRPYIPEYKGIVERNSEKYVQMQDLLGEFDNPSVMDCKMGTRTYLEEELMKAREKPKLRKDMYQKMIEIDPNAPTEEEKNRQAIIKPRYMQWREYVSSSATLGFRIEGVKKGDGHSSRDFKTTKTRDQISESFNFFVDGGAEVQARYIRRLKAIRATLEASPFFSNHEVIGSSLLFVHDRTGKACVWMIDFGKTTPLPDSFTNDHRTPWVEGNHEDGYLYGLDQMIQVWTELETTKPAS</sequence>
<dbReference type="Proteomes" id="UP000007110">
    <property type="component" value="Unassembled WGS sequence"/>
</dbReference>
<keyword evidence="3" id="KW-0547">Nucleotide-binding</keyword>
<dbReference type="RefSeq" id="XP_011661926.1">
    <property type="nucleotide sequence ID" value="XM_011663624.2"/>
</dbReference>
<keyword evidence="4 6" id="KW-0418">Kinase</keyword>
<evidence type="ECO:0000313" key="7">
    <source>
        <dbReference type="EnsemblMetazoa" id="XP_011661926"/>
    </source>
</evidence>
<name>A0A7M7HC35_STRPU</name>
<dbReference type="GeneID" id="590949"/>
<dbReference type="GO" id="GO:0005737">
    <property type="term" value="C:cytoplasm"/>
    <property type="evidence" value="ECO:0000318"/>
    <property type="project" value="GO_Central"/>
</dbReference>
<evidence type="ECO:0000256" key="4">
    <source>
        <dbReference type="ARBA" id="ARBA00022777"/>
    </source>
</evidence>
<dbReference type="GO" id="GO:0032958">
    <property type="term" value="P:inositol phosphate biosynthetic process"/>
    <property type="evidence" value="ECO:0000318"/>
    <property type="project" value="GO_Central"/>
</dbReference>
<evidence type="ECO:0000256" key="6">
    <source>
        <dbReference type="RuleBase" id="RU363090"/>
    </source>
</evidence>
<keyword evidence="5" id="KW-0067">ATP-binding</keyword>
<dbReference type="InterPro" id="IPR038286">
    <property type="entry name" value="IPK_sf"/>
</dbReference>
<reference evidence="8" key="1">
    <citation type="submission" date="2015-02" db="EMBL/GenBank/DDBJ databases">
        <title>Genome sequencing for Strongylocentrotus purpuratus.</title>
        <authorList>
            <person name="Murali S."/>
            <person name="Liu Y."/>
            <person name="Vee V."/>
            <person name="English A."/>
            <person name="Wang M."/>
            <person name="Skinner E."/>
            <person name="Han Y."/>
            <person name="Muzny D.M."/>
            <person name="Worley K.C."/>
            <person name="Gibbs R.A."/>
        </authorList>
    </citation>
    <scope>NUCLEOTIDE SEQUENCE</scope>
</reference>
<dbReference type="OrthoDB" id="338650at2759"/>
<evidence type="ECO:0000256" key="2">
    <source>
        <dbReference type="ARBA" id="ARBA00022679"/>
    </source>
</evidence>
<proteinExistence type="inferred from homology"/>
<protein>
    <recommendedName>
        <fullName evidence="6">Kinase</fullName>
        <ecNumber evidence="6">2.7.-.-</ecNumber>
    </recommendedName>
</protein>
<dbReference type="GO" id="GO:0005634">
    <property type="term" value="C:nucleus"/>
    <property type="evidence" value="ECO:0000318"/>
    <property type="project" value="GO_Central"/>
</dbReference>
<dbReference type="GO" id="GO:0000828">
    <property type="term" value="F:inositol hexakisphosphate kinase activity"/>
    <property type="evidence" value="ECO:0000318"/>
    <property type="project" value="GO_Central"/>
</dbReference>